<keyword evidence="1 3" id="KW-0863">Zinc-finger</keyword>
<dbReference type="EMBL" id="CAJGYM010000037">
    <property type="protein sequence ID" value="CAD6193733.1"/>
    <property type="molecule type" value="Genomic_DNA"/>
</dbReference>
<sequence length="255" mass="29248">MRETKPFLEPLRQALFLSNETVGVRMKDTALGLIDGYTAFCEWALVEVAELLQSRSLLPKYLLELGKQVMLVPLTILGLVLRGMVYFIWLLLSPIRYCQWFATSFPFFTLVTLLSVIAFFYMVKRVSDVSFVNYFINNVLPYALAWFFTIVGFFFPQVHVFTAVMRIALHPVEWILGIAEKVDQRAIPIRRTVESLTREDRMTCSVCLLREKSVMVVPCQHLCMCDQCNDVLTANPNAICPVCRNKISSTIKVKI</sequence>
<evidence type="ECO:0000256" key="3">
    <source>
        <dbReference type="PROSITE-ProRule" id="PRU00175"/>
    </source>
</evidence>
<reference evidence="6" key="1">
    <citation type="submission" date="2020-10" db="EMBL/GenBank/DDBJ databases">
        <authorList>
            <person name="Kikuchi T."/>
        </authorList>
    </citation>
    <scope>NUCLEOTIDE SEQUENCE</scope>
    <source>
        <strain evidence="6">NKZ352</strain>
    </source>
</reference>
<evidence type="ECO:0000313" key="7">
    <source>
        <dbReference type="Proteomes" id="UP000835052"/>
    </source>
</evidence>
<dbReference type="AlphaFoldDB" id="A0A8S1HBQ4"/>
<dbReference type="GO" id="GO:0061630">
    <property type="term" value="F:ubiquitin protein ligase activity"/>
    <property type="evidence" value="ECO:0007669"/>
    <property type="project" value="TreeGrafter"/>
</dbReference>
<dbReference type="PANTHER" id="PTHR22696:SF1">
    <property type="entry name" value="E3 UBIQUITIN-PROTEIN LIGASE RNF26"/>
    <property type="match status" value="1"/>
</dbReference>
<evidence type="ECO:0000256" key="1">
    <source>
        <dbReference type="ARBA" id="ARBA00022771"/>
    </source>
</evidence>
<keyword evidence="7" id="KW-1185">Reference proteome</keyword>
<feature type="transmembrane region" description="Helical" evidence="4">
    <location>
        <begin position="104"/>
        <end position="123"/>
    </location>
</feature>
<name>A0A8S1HBQ4_9PELO</name>
<dbReference type="InterPro" id="IPR001841">
    <property type="entry name" value="Znf_RING"/>
</dbReference>
<protein>
    <recommendedName>
        <fullName evidence="5">RING-type domain-containing protein</fullName>
    </recommendedName>
</protein>
<dbReference type="Proteomes" id="UP000835052">
    <property type="component" value="Unassembled WGS sequence"/>
</dbReference>
<keyword evidence="4" id="KW-0472">Membrane</keyword>
<dbReference type="OrthoDB" id="1711136at2759"/>
<dbReference type="InterPro" id="IPR013083">
    <property type="entry name" value="Znf_RING/FYVE/PHD"/>
</dbReference>
<dbReference type="PROSITE" id="PS50089">
    <property type="entry name" value="ZF_RING_2"/>
    <property type="match status" value="1"/>
</dbReference>
<dbReference type="Pfam" id="PF13920">
    <property type="entry name" value="zf-C3HC4_3"/>
    <property type="match status" value="1"/>
</dbReference>
<feature type="transmembrane region" description="Helical" evidence="4">
    <location>
        <begin position="143"/>
        <end position="164"/>
    </location>
</feature>
<feature type="domain" description="RING-type" evidence="5">
    <location>
        <begin position="204"/>
        <end position="244"/>
    </location>
</feature>
<accession>A0A8S1HBQ4</accession>
<dbReference type="GO" id="GO:0016567">
    <property type="term" value="P:protein ubiquitination"/>
    <property type="evidence" value="ECO:0007669"/>
    <property type="project" value="TreeGrafter"/>
</dbReference>
<feature type="transmembrane region" description="Helical" evidence="4">
    <location>
        <begin position="70"/>
        <end position="92"/>
    </location>
</feature>
<keyword evidence="4" id="KW-1133">Transmembrane helix</keyword>
<dbReference type="PANTHER" id="PTHR22696">
    <property type="entry name" value="E3 UBIQUITIN-PROTEIN LIGASE RNF26"/>
    <property type="match status" value="1"/>
</dbReference>
<gene>
    <name evidence="6" type="ORF">CAUJ_LOCUS9652</name>
</gene>
<evidence type="ECO:0000256" key="4">
    <source>
        <dbReference type="SAM" id="Phobius"/>
    </source>
</evidence>
<evidence type="ECO:0000256" key="2">
    <source>
        <dbReference type="ARBA" id="ARBA00022833"/>
    </source>
</evidence>
<dbReference type="Gene3D" id="3.30.40.10">
    <property type="entry name" value="Zinc/RING finger domain, C3HC4 (zinc finger)"/>
    <property type="match status" value="1"/>
</dbReference>
<keyword evidence="1 3" id="KW-0479">Metal-binding</keyword>
<comment type="caution">
    <text evidence="6">The sequence shown here is derived from an EMBL/GenBank/DDBJ whole genome shotgun (WGS) entry which is preliminary data.</text>
</comment>
<organism evidence="6 7">
    <name type="scientific">Caenorhabditis auriculariae</name>
    <dbReference type="NCBI Taxonomy" id="2777116"/>
    <lineage>
        <taxon>Eukaryota</taxon>
        <taxon>Metazoa</taxon>
        <taxon>Ecdysozoa</taxon>
        <taxon>Nematoda</taxon>
        <taxon>Chromadorea</taxon>
        <taxon>Rhabditida</taxon>
        <taxon>Rhabditina</taxon>
        <taxon>Rhabditomorpha</taxon>
        <taxon>Rhabditoidea</taxon>
        <taxon>Rhabditidae</taxon>
        <taxon>Peloderinae</taxon>
        <taxon>Caenorhabditis</taxon>
    </lineage>
</organism>
<evidence type="ECO:0000259" key="5">
    <source>
        <dbReference type="PROSITE" id="PS50089"/>
    </source>
</evidence>
<proteinExistence type="predicted"/>
<keyword evidence="4" id="KW-0812">Transmembrane</keyword>
<dbReference type="SUPFAM" id="SSF57850">
    <property type="entry name" value="RING/U-box"/>
    <property type="match status" value="1"/>
</dbReference>
<dbReference type="GO" id="GO:0008270">
    <property type="term" value="F:zinc ion binding"/>
    <property type="evidence" value="ECO:0007669"/>
    <property type="project" value="UniProtKB-KW"/>
</dbReference>
<dbReference type="GO" id="GO:0006511">
    <property type="term" value="P:ubiquitin-dependent protein catabolic process"/>
    <property type="evidence" value="ECO:0007669"/>
    <property type="project" value="TreeGrafter"/>
</dbReference>
<keyword evidence="2" id="KW-0862">Zinc</keyword>
<evidence type="ECO:0000313" key="6">
    <source>
        <dbReference type="EMBL" id="CAD6193733.1"/>
    </source>
</evidence>